<dbReference type="InterPro" id="IPR036048">
    <property type="entry name" value="Interleukin_8-like_sf"/>
</dbReference>
<dbReference type="OrthoDB" id="8890527at2759"/>
<evidence type="ECO:0000256" key="2">
    <source>
        <dbReference type="ARBA" id="ARBA00022514"/>
    </source>
</evidence>
<feature type="chain" id="PRO_5027537441" evidence="5">
    <location>
        <begin position="24"/>
        <end position="97"/>
    </location>
</feature>
<evidence type="ECO:0000256" key="3">
    <source>
        <dbReference type="ARBA" id="ARBA00022525"/>
    </source>
</evidence>
<reference evidence="8" key="1">
    <citation type="submission" date="2025-08" db="UniProtKB">
        <authorList>
            <consortium name="RefSeq"/>
        </authorList>
    </citation>
    <scope>IDENTIFICATION</scope>
</reference>
<dbReference type="InterPro" id="IPR001811">
    <property type="entry name" value="Chemokine_IL8-like_dom"/>
</dbReference>
<dbReference type="AlphaFoldDB" id="A0A6P7KD74"/>
<protein>
    <submittedName>
        <fullName evidence="8">C-C motif chemokine 14-like</fullName>
    </submittedName>
</protein>
<name>A0A6P7KD74_9TELE</name>
<dbReference type="GO" id="GO:0008009">
    <property type="term" value="F:chemokine activity"/>
    <property type="evidence" value="ECO:0007669"/>
    <property type="project" value="InterPro"/>
</dbReference>
<keyword evidence="3" id="KW-0964">Secreted</keyword>
<feature type="domain" description="Chemokine interleukin-8-like" evidence="6">
    <location>
        <begin position="33"/>
        <end position="91"/>
    </location>
</feature>
<keyword evidence="2" id="KW-0202">Cytokine</keyword>
<dbReference type="Pfam" id="PF00048">
    <property type="entry name" value="IL8"/>
    <property type="match status" value="1"/>
</dbReference>
<dbReference type="GO" id="GO:0006955">
    <property type="term" value="P:immune response"/>
    <property type="evidence" value="ECO:0007669"/>
    <property type="project" value="InterPro"/>
</dbReference>
<evidence type="ECO:0000256" key="5">
    <source>
        <dbReference type="SAM" id="SignalP"/>
    </source>
</evidence>
<evidence type="ECO:0000256" key="4">
    <source>
        <dbReference type="ARBA" id="ARBA00022729"/>
    </source>
</evidence>
<evidence type="ECO:0000313" key="8">
    <source>
        <dbReference type="RefSeq" id="XP_028287465.1"/>
    </source>
</evidence>
<proteinExistence type="predicted"/>
<dbReference type="RefSeq" id="XP_028287465.1">
    <property type="nucleotide sequence ID" value="XM_028431664.1"/>
</dbReference>
<keyword evidence="4 5" id="KW-0732">Signal</keyword>
<dbReference type="InterPro" id="IPR039809">
    <property type="entry name" value="Chemokine_b/g/d"/>
</dbReference>
<comment type="subcellular location">
    <subcellularLocation>
        <location evidence="1">Secreted</location>
    </subcellularLocation>
</comment>
<dbReference type="SUPFAM" id="SSF54117">
    <property type="entry name" value="Interleukin 8-like chemokines"/>
    <property type="match status" value="1"/>
</dbReference>
<feature type="signal peptide" evidence="5">
    <location>
        <begin position="1"/>
        <end position="23"/>
    </location>
</feature>
<dbReference type="SMART" id="SM00199">
    <property type="entry name" value="SCY"/>
    <property type="match status" value="1"/>
</dbReference>
<sequence>MKTLSSTLPPLLLLLLIAGSCTAMPHSVNEIAPGSCCFTFFTERIPEKQIISITKTHSRCSRKGFVFYTARGKEICVSQTLSWAKEAFLRRQVDVDK</sequence>
<evidence type="ECO:0000259" key="6">
    <source>
        <dbReference type="SMART" id="SM00199"/>
    </source>
</evidence>
<evidence type="ECO:0000313" key="7">
    <source>
        <dbReference type="Proteomes" id="UP000515145"/>
    </source>
</evidence>
<dbReference type="PROSITE" id="PS51257">
    <property type="entry name" value="PROKAR_LIPOPROTEIN"/>
    <property type="match status" value="1"/>
</dbReference>
<gene>
    <name evidence="8" type="primary">LOC114452381</name>
</gene>
<dbReference type="GeneID" id="114452381"/>
<dbReference type="InParanoid" id="A0A6P7KD74"/>
<dbReference type="GO" id="GO:0005615">
    <property type="term" value="C:extracellular space"/>
    <property type="evidence" value="ECO:0007669"/>
    <property type="project" value="UniProtKB-KW"/>
</dbReference>
<dbReference type="Proteomes" id="UP000515145">
    <property type="component" value="Chromosome 19"/>
</dbReference>
<accession>A0A6P7KD74</accession>
<dbReference type="PANTHER" id="PTHR12015:SF183">
    <property type="entry name" value="C-C MOTIF CHEMOKINE 3"/>
    <property type="match status" value="1"/>
</dbReference>
<keyword evidence="7" id="KW-1185">Reference proteome</keyword>
<dbReference type="Gene3D" id="2.40.50.40">
    <property type="match status" value="1"/>
</dbReference>
<organism evidence="7 8">
    <name type="scientific">Parambassis ranga</name>
    <name type="common">Indian glassy fish</name>
    <dbReference type="NCBI Taxonomy" id="210632"/>
    <lineage>
        <taxon>Eukaryota</taxon>
        <taxon>Metazoa</taxon>
        <taxon>Chordata</taxon>
        <taxon>Craniata</taxon>
        <taxon>Vertebrata</taxon>
        <taxon>Euteleostomi</taxon>
        <taxon>Actinopterygii</taxon>
        <taxon>Neopterygii</taxon>
        <taxon>Teleostei</taxon>
        <taxon>Neoteleostei</taxon>
        <taxon>Acanthomorphata</taxon>
        <taxon>Ovalentaria</taxon>
        <taxon>Ambassidae</taxon>
        <taxon>Parambassis</taxon>
    </lineage>
</organism>
<dbReference type="PANTHER" id="PTHR12015">
    <property type="entry name" value="SMALL INDUCIBLE CYTOKINE A"/>
    <property type="match status" value="1"/>
</dbReference>
<evidence type="ECO:0000256" key="1">
    <source>
        <dbReference type="ARBA" id="ARBA00004613"/>
    </source>
</evidence>
<dbReference type="FunCoup" id="A0A6P7KD74">
    <property type="interactions" value="112"/>
</dbReference>